<evidence type="ECO:0000256" key="18">
    <source>
        <dbReference type="ARBA" id="ARBA00040117"/>
    </source>
</evidence>
<feature type="region of interest" description="Disordered" evidence="22">
    <location>
        <begin position="667"/>
        <end position="710"/>
    </location>
</feature>
<keyword evidence="11" id="KW-0862">Zinc</keyword>
<dbReference type="CDD" id="cd00086">
    <property type="entry name" value="homeodomain"/>
    <property type="match status" value="4"/>
</dbReference>
<comment type="function">
    <text evidence="1">Sequence-specific transcription factor which is part of a developmental regulatory system that provides cells with specific positional identities on the anterior-posterior axis.</text>
</comment>
<evidence type="ECO:0000256" key="10">
    <source>
        <dbReference type="ARBA" id="ARBA00022782"/>
    </source>
</evidence>
<feature type="domain" description="Homeobox" evidence="23">
    <location>
        <begin position="702"/>
        <end position="762"/>
    </location>
</feature>
<gene>
    <name evidence="25" type="primary">ZHX1</name>
</gene>
<evidence type="ECO:0000256" key="8">
    <source>
        <dbReference type="ARBA" id="ARBA00022737"/>
    </source>
</evidence>
<feature type="DNA-binding region" description="Homeobox" evidence="20">
    <location>
        <begin position="627"/>
        <end position="676"/>
    </location>
</feature>
<keyword evidence="7" id="KW-0479">Metal-binding</keyword>
<evidence type="ECO:0000256" key="9">
    <source>
        <dbReference type="ARBA" id="ARBA00022771"/>
    </source>
</evidence>
<evidence type="ECO:0000256" key="12">
    <source>
        <dbReference type="ARBA" id="ARBA00022843"/>
    </source>
</evidence>
<feature type="DNA-binding region" description="Homeobox" evidence="20">
    <location>
        <begin position="324"/>
        <end position="366"/>
    </location>
</feature>
<evidence type="ECO:0000256" key="3">
    <source>
        <dbReference type="ARBA" id="ARBA00007440"/>
    </source>
</evidence>
<dbReference type="GO" id="GO:0008270">
    <property type="term" value="F:zinc ion binding"/>
    <property type="evidence" value="ECO:0007669"/>
    <property type="project" value="UniProtKB-KW"/>
</dbReference>
<feature type="region of interest" description="Disordered" evidence="22">
    <location>
        <begin position="1"/>
        <end position="52"/>
    </location>
</feature>
<dbReference type="SUPFAM" id="SSF57667">
    <property type="entry name" value="beta-beta-alpha zinc fingers"/>
    <property type="match status" value="2"/>
</dbReference>
<evidence type="ECO:0000256" key="15">
    <source>
        <dbReference type="ARBA" id="ARBA00023155"/>
    </source>
</evidence>
<evidence type="ECO:0000256" key="6">
    <source>
        <dbReference type="ARBA" id="ARBA00022553"/>
    </source>
</evidence>
<dbReference type="GO" id="GO:0005634">
    <property type="term" value="C:nucleus"/>
    <property type="evidence" value="ECO:0007669"/>
    <property type="project" value="UniProtKB-SubCell"/>
</dbReference>
<keyword evidence="9 19" id="KW-0863">Zinc-finger</keyword>
<keyword evidence="10" id="KW-0221">Differentiation</keyword>
<keyword evidence="12" id="KW-0832">Ubl conjugation</keyword>
<evidence type="ECO:0000256" key="14">
    <source>
        <dbReference type="ARBA" id="ARBA00023125"/>
    </source>
</evidence>
<feature type="compositionally biased region" description="Polar residues" evidence="22">
    <location>
        <begin position="952"/>
        <end position="964"/>
    </location>
</feature>
<keyword evidence="5" id="KW-1017">Isopeptide bond</keyword>
<dbReference type="GeneTree" id="ENSGT00950000182893"/>
<keyword evidence="26" id="KW-1185">Reference proteome</keyword>
<organism evidence="25 26">
    <name type="scientific">Sparus aurata</name>
    <name type="common">Gilthead sea bream</name>
    <dbReference type="NCBI Taxonomy" id="8175"/>
    <lineage>
        <taxon>Eukaryota</taxon>
        <taxon>Metazoa</taxon>
        <taxon>Chordata</taxon>
        <taxon>Craniata</taxon>
        <taxon>Vertebrata</taxon>
        <taxon>Euteleostomi</taxon>
        <taxon>Actinopterygii</taxon>
        <taxon>Neopterygii</taxon>
        <taxon>Teleostei</taxon>
        <taxon>Neoteleostei</taxon>
        <taxon>Acanthomorphata</taxon>
        <taxon>Eupercaria</taxon>
        <taxon>Spariformes</taxon>
        <taxon>Sparidae</taxon>
        <taxon>Sparus</taxon>
    </lineage>
</organism>
<evidence type="ECO:0000259" key="23">
    <source>
        <dbReference type="PROSITE" id="PS50071"/>
    </source>
</evidence>
<dbReference type="GO" id="GO:0000981">
    <property type="term" value="F:DNA-binding transcription factor activity, RNA polymerase II-specific"/>
    <property type="evidence" value="ECO:0007669"/>
    <property type="project" value="TreeGrafter"/>
</dbReference>
<evidence type="ECO:0000256" key="1">
    <source>
        <dbReference type="ARBA" id="ARBA00003263"/>
    </source>
</evidence>
<dbReference type="PROSITE" id="PS50071">
    <property type="entry name" value="HOMEOBOX_2"/>
    <property type="match status" value="4"/>
</dbReference>
<dbReference type="Pfam" id="PF11569">
    <property type="entry name" value="Homez"/>
    <property type="match status" value="1"/>
</dbReference>
<evidence type="ECO:0000313" key="25">
    <source>
        <dbReference type="Ensembl" id="ENSSAUP00010002584.1"/>
    </source>
</evidence>
<dbReference type="InterPro" id="IPR009057">
    <property type="entry name" value="Homeodomain-like_sf"/>
</dbReference>
<evidence type="ECO:0000256" key="4">
    <source>
        <dbReference type="ARBA" id="ARBA00022491"/>
    </source>
</evidence>
<feature type="compositionally biased region" description="Low complexity" evidence="22">
    <location>
        <begin position="587"/>
        <end position="602"/>
    </location>
</feature>
<dbReference type="InterPro" id="IPR001356">
    <property type="entry name" value="HD"/>
</dbReference>
<dbReference type="SUPFAM" id="SSF46689">
    <property type="entry name" value="Homeodomain-like"/>
    <property type="match status" value="5"/>
</dbReference>
<dbReference type="Gene3D" id="3.30.160.60">
    <property type="entry name" value="Classic Zinc Finger"/>
    <property type="match status" value="1"/>
</dbReference>
<feature type="domain" description="Homeobox" evidence="23">
    <location>
        <begin position="471"/>
        <end position="531"/>
    </location>
</feature>
<evidence type="ECO:0000256" key="20">
    <source>
        <dbReference type="PROSITE-ProRule" id="PRU00108"/>
    </source>
</evidence>
<feature type="DNA-binding region" description="Homeobox" evidence="20">
    <location>
        <begin position="473"/>
        <end position="532"/>
    </location>
</feature>
<feature type="DNA-binding region" description="Homeobox" evidence="20">
    <location>
        <begin position="704"/>
        <end position="763"/>
    </location>
</feature>
<dbReference type="FunFam" id="1.10.10.60:FF:000247">
    <property type="entry name" value="Zinc fingers and homeoboxes protein 2"/>
    <property type="match status" value="1"/>
</dbReference>
<keyword evidence="14 20" id="KW-0238">DNA-binding</keyword>
<dbReference type="Gene3D" id="1.10.10.60">
    <property type="entry name" value="Homeodomain-like"/>
    <property type="match status" value="5"/>
</dbReference>
<evidence type="ECO:0000256" key="16">
    <source>
        <dbReference type="ARBA" id="ARBA00023163"/>
    </source>
</evidence>
<feature type="compositionally biased region" description="Polar residues" evidence="22">
    <location>
        <begin position="454"/>
        <end position="464"/>
    </location>
</feature>
<feature type="compositionally biased region" description="Acidic residues" evidence="22">
    <location>
        <begin position="914"/>
        <end position="951"/>
    </location>
</feature>
<keyword evidence="6" id="KW-0597">Phosphoprotein</keyword>
<dbReference type="Proteomes" id="UP000472265">
    <property type="component" value="Chromosome 3"/>
</dbReference>
<feature type="compositionally biased region" description="Acidic residues" evidence="22">
    <location>
        <begin position="874"/>
        <end position="906"/>
    </location>
</feature>
<keyword evidence="15 20" id="KW-0371">Homeobox</keyword>
<dbReference type="Pfam" id="PF00046">
    <property type="entry name" value="Homeodomain"/>
    <property type="match status" value="4"/>
</dbReference>
<reference evidence="25" key="1">
    <citation type="submission" date="2021-04" db="EMBL/GenBank/DDBJ databases">
        <authorList>
            <consortium name="Wellcome Sanger Institute Data Sharing"/>
        </authorList>
    </citation>
    <scope>NUCLEOTIDE SEQUENCE [LARGE SCALE GENOMIC DNA]</scope>
</reference>
<dbReference type="InterPro" id="IPR013087">
    <property type="entry name" value="Znf_C2H2_type"/>
</dbReference>
<reference evidence="25" key="3">
    <citation type="submission" date="2025-09" db="UniProtKB">
        <authorList>
            <consortium name="Ensembl"/>
        </authorList>
    </citation>
    <scope>IDENTIFICATION</scope>
</reference>
<dbReference type="SMART" id="SM00389">
    <property type="entry name" value="HOX"/>
    <property type="match status" value="5"/>
</dbReference>
<feature type="compositionally biased region" description="Polar residues" evidence="22">
    <location>
        <begin position="690"/>
        <end position="702"/>
    </location>
</feature>
<dbReference type="OrthoDB" id="6159439at2759"/>
<evidence type="ECO:0000256" key="2">
    <source>
        <dbReference type="ARBA" id="ARBA00004123"/>
    </source>
</evidence>
<feature type="compositionally biased region" description="Low complexity" evidence="22">
    <location>
        <begin position="556"/>
        <end position="580"/>
    </location>
</feature>
<evidence type="ECO:0000256" key="17">
    <source>
        <dbReference type="ARBA" id="ARBA00023242"/>
    </source>
</evidence>
<accession>A0A671TKY1</accession>
<dbReference type="InParanoid" id="A0A671TKY1"/>
<dbReference type="GO" id="GO:0003677">
    <property type="term" value="F:DNA binding"/>
    <property type="evidence" value="ECO:0007669"/>
    <property type="project" value="UniProtKB-UniRule"/>
</dbReference>
<protein>
    <recommendedName>
        <fullName evidence="18">Zinc fingers and homeoboxes protein 1</fullName>
    </recommendedName>
</protein>
<evidence type="ECO:0000256" key="19">
    <source>
        <dbReference type="PROSITE-ProRule" id="PRU00042"/>
    </source>
</evidence>
<comment type="similarity">
    <text evidence="3">Belongs to the ZHX family.</text>
</comment>
<evidence type="ECO:0000256" key="22">
    <source>
        <dbReference type="SAM" id="MobiDB-lite"/>
    </source>
</evidence>
<dbReference type="FunFam" id="1.10.10.60:FF:000062">
    <property type="entry name" value="zinc fingers and homeoboxes protein 3"/>
    <property type="match status" value="1"/>
</dbReference>
<feature type="region of interest" description="Disordered" evidence="22">
    <location>
        <begin position="443"/>
        <end position="466"/>
    </location>
</feature>
<keyword evidence="16" id="KW-0804">Transcription</keyword>
<dbReference type="InterPro" id="IPR041057">
    <property type="entry name" value="ZHX_Znf_C2H2"/>
</dbReference>
<dbReference type="SMART" id="SM00355">
    <property type="entry name" value="ZnF_C2H2"/>
    <property type="match status" value="2"/>
</dbReference>
<proteinExistence type="inferred from homology"/>
<dbReference type="PROSITE" id="PS50157">
    <property type="entry name" value="ZINC_FINGER_C2H2_2"/>
    <property type="match status" value="1"/>
</dbReference>
<dbReference type="AlphaFoldDB" id="A0A671TKY1"/>
<dbReference type="PANTHER" id="PTHR15467:SF4">
    <property type="entry name" value="ZINC FINGERS AND HOMEOBOXES PROTEIN 1"/>
    <property type="match status" value="1"/>
</dbReference>
<keyword evidence="8" id="KW-0677">Repeat</keyword>
<feature type="region of interest" description="Disordered" evidence="22">
    <location>
        <begin position="531"/>
        <end position="605"/>
    </location>
</feature>
<keyword evidence="13" id="KW-0805">Transcription regulation</keyword>
<dbReference type="Pfam" id="PF18387">
    <property type="entry name" value="zf_C2H2_ZHX"/>
    <property type="match status" value="1"/>
</dbReference>
<dbReference type="InterPro" id="IPR036236">
    <property type="entry name" value="Znf_C2H2_sf"/>
</dbReference>
<keyword evidence="4" id="KW-0678">Repressor</keyword>
<evidence type="ECO:0000256" key="5">
    <source>
        <dbReference type="ARBA" id="ARBA00022499"/>
    </source>
</evidence>
<feature type="compositionally biased region" description="Acidic residues" evidence="22">
    <location>
        <begin position="20"/>
        <end position="36"/>
    </location>
</feature>
<dbReference type="FunFam" id="3.30.160.60:FF:000296">
    <property type="entry name" value="Zinc fingers and homeoboxes protein 1"/>
    <property type="match status" value="1"/>
</dbReference>
<sequence>MASRRKSTTPCMVPPREPVDSDQEMEDVSDAAEAEDSNGVATVSSEVSGLQEEWGEDADVRPVSDHYLDSNMAEGGYECKYCSFQTAELNLFTMHVDTEHPDVVINTSYVCMECDYHTKSYDTLLAHNARLHPGEENFTRTMVKRNNETIFQQTVNDLTFDGSFVKVEDDEAEDMSRRGIALSKTPIMRIKSRPEPKKFSASHKMALDDIIKVESDDEDVENMEPPTLSPAPMTPAAITPRLIPVSTAVHVQAVPQSIVVNSPNVLQIKGGSGGGVLPPGTLAQVLSALQNQQNNTPTQTQLLIPISSIPTYNTTMDSNVLLVSAYNRFPYPSVSEIMGLSSQTKFSEEQIKVWFSAQRLKHGVSWTPEEVEEARRKKFNGTVQTVPQTITVIPANIAAATNGLQSIFQTCQIVGQPGLVLTQLAGNGSTMPVASPITLTVAGVPGNQPKAAEPSTSESKTEMSAGTALSLDASASKPKKSKEQLAELKASYGRRQFATEAEISRLMQVTKLSKRAIKKWFSDTRYNQRNSKDHHGVLLSETSSSRAATPGGGRGRNSSGSGSLNDSNNSEIASTTIIIDSSDDASDSSPTSANAPGSSGSSSERRMKFRHAFPDFTPQKFKEKTAEQLLFLEASFQKSDTPSDEELSRLRAETKLTRREVDAWFTERRKMPSKDDEVDGEGEKVKPGSVPSSSAQERQNTPPIGRKAVKKTPEQLHILKKAFVRTQWPTSEEYDQMADESGLPRTYIVNWFGDTRYACKNSNLKWYYLYQSGKVDEALNGGAKSHKKSRKRFRGWSRRTRRPYPCKRSPQEGAAAIKVKSGKTFLKDYYLKHRALSEKDLDDLVTKSSMSYEQVRDWFSETAKRVEEGKEPFSEEEVEGEDGEEEDEEEDEEEAGAAENPDSEGEMEVKEQGEEATDDDCNEEEEEEEEAELEEEEEVVEDDDTIQEESEGVSQSQPQAEEQT</sequence>
<evidence type="ECO:0000256" key="11">
    <source>
        <dbReference type="ARBA" id="ARBA00022833"/>
    </source>
</evidence>
<dbReference type="FunFam" id="1.10.10.60:FF:000235">
    <property type="entry name" value="Zinc fingers and homeoboxes protein 1"/>
    <property type="match status" value="1"/>
</dbReference>
<keyword evidence="17 20" id="KW-0539">Nucleus</keyword>
<dbReference type="PANTHER" id="PTHR15467">
    <property type="entry name" value="ZINC-FINGERS AND HOMEOBOXES RELATED"/>
    <property type="match status" value="1"/>
</dbReference>
<feature type="domain" description="Homeobox" evidence="23">
    <location>
        <begin position="322"/>
        <end position="365"/>
    </location>
</feature>
<feature type="compositionally biased region" description="Polar residues" evidence="22">
    <location>
        <begin position="39"/>
        <end position="48"/>
    </location>
</feature>
<comment type="subcellular location">
    <subcellularLocation>
        <location evidence="2 20 21">Nucleus</location>
    </subcellularLocation>
</comment>
<evidence type="ECO:0000256" key="13">
    <source>
        <dbReference type="ARBA" id="ARBA00023015"/>
    </source>
</evidence>
<evidence type="ECO:0000256" key="7">
    <source>
        <dbReference type="ARBA" id="ARBA00022723"/>
    </source>
</evidence>
<dbReference type="InterPro" id="IPR024578">
    <property type="entry name" value="Homez_homeobox_dom"/>
</dbReference>
<dbReference type="OMA" id="IMRIRSR"/>
<dbReference type="Ensembl" id="ENSSAUT00010002726.1">
    <property type="protein sequence ID" value="ENSSAUP00010002584.1"/>
    <property type="gene ID" value="ENSSAUG00010001262.1"/>
</dbReference>
<dbReference type="GO" id="GO:0030154">
    <property type="term" value="P:cell differentiation"/>
    <property type="evidence" value="ECO:0007669"/>
    <property type="project" value="UniProtKB-KW"/>
</dbReference>
<name>A0A671TKY1_SPAAU</name>
<reference evidence="25" key="2">
    <citation type="submission" date="2025-08" db="UniProtKB">
        <authorList>
            <consortium name="Ensembl"/>
        </authorList>
    </citation>
    <scope>IDENTIFICATION</scope>
</reference>
<feature type="domain" description="C2H2-type" evidence="24">
    <location>
        <begin position="109"/>
        <end position="137"/>
    </location>
</feature>
<evidence type="ECO:0000313" key="26">
    <source>
        <dbReference type="Proteomes" id="UP000472265"/>
    </source>
</evidence>
<feature type="region of interest" description="Disordered" evidence="22">
    <location>
        <begin position="866"/>
        <end position="964"/>
    </location>
</feature>
<feature type="domain" description="Homeobox" evidence="23">
    <location>
        <begin position="625"/>
        <end position="675"/>
    </location>
</feature>
<feature type="compositionally biased region" description="Basic and acidic residues" evidence="22">
    <location>
        <begin position="667"/>
        <end position="686"/>
    </location>
</feature>
<evidence type="ECO:0000259" key="24">
    <source>
        <dbReference type="PROSITE" id="PS50157"/>
    </source>
</evidence>
<evidence type="ECO:0000256" key="21">
    <source>
        <dbReference type="RuleBase" id="RU000682"/>
    </source>
</evidence>